<sequence length="207" mass="23789">MPTPQPGPQKRQLNINTYKFHALADYAPTIPIFGTADSYSIWTGELAHRTVKGLYARTNKSNATKQIANHERRRRHLRRQLDMHASDMESVHPIKGPKKDSRKSGCAELHHIMSESRRYRHDIISFVHLNGQDPAKIGFIFKLKNHLLTRLLGRDFDGDDETYSDAQRASVHIVSNRIYAHKTMRIILHMICDAIKTPLTLERTAMS</sequence>
<feature type="coiled-coil region" evidence="1">
    <location>
        <begin position="60"/>
        <end position="87"/>
    </location>
</feature>
<dbReference type="Proteomes" id="UP000217790">
    <property type="component" value="Unassembled WGS sequence"/>
</dbReference>
<protein>
    <submittedName>
        <fullName evidence="2">Uncharacterized protein</fullName>
    </submittedName>
</protein>
<keyword evidence="3" id="KW-1185">Reference proteome</keyword>
<dbReference type="EMBL" id="KZ293648">
    <property type="protein sequence ID" value="PBK98066.1"/>
    <property type="molecule type" value="Genomic_DNA"/>
</dbReference>
<dbReference type="OMA" id="IARVRIC"/>
<organism evidence="2 3">
    <name type="scientific">Armillaria gallica</name>
    <name type="common">Bulbous honey fungus</name>
    <name type="synonym">Armillaria bulbosa</name>
    <dbReference type="NCBI Taxonomy" id="47427"/>
    <lineage>
        <taxon>Eukaryota</taxon>
        <taxon>Fungi</taxon>
        <taxon>Dikarya</taxon>
        <taxon>Basidiomycota</taxon>
        <taxon>Agaricomycotina</taxon>
        <taxon>Agaricomycetes</taxon>
        <taxon>Agaricomycetidae</taxon>
        <taxon>Agaricales</taxon>
        <taxon>Marasmiineae</taxon>
        <taxon>Physalacriaceae</taxon>
        <taxon>Armillaria</taxon>
    </lineage>
</organism>
<dbReference type="AlphaFoldDB" id="A0A2H3EF55"/>
<evidence type="ECO:0000313" key="2">
    <source>
        <dbReference type="EMBL" id="PBK98066.1"/>
    </source>
</evidence>
<keyword evidence="1" id="KW-0175">Coiled coil</keyword>
<gene>
    <name evidence="2" type="ORF">ARMGADRAFT_986095</name>
</gene>
<dbReference type="OrthoDB" id="2692094at2759"/>
<dbReference type="InParanoid" id="A0A2H3EF55"/>
<reference evidence="3" key="1">
    <citation type="journal article" date="2017" name="Nat. Ecol. Evol.">
        <title>Genome expansion and lineage-specific genetic innovations in the forest pathogenic fungi Armillaria.</title>
        <authorList>
            <person name="Sipos G."/>
            <person name="Prasanna A.N."/>
            <person name="Walter M.C."/>
            <person name="O'Connor E."/>
            <person name="Balint B."/>
            <person name="Krizsan K."/>
            <person name="Kiss B."/>
            <person name="Hess J."/>
            <person name="Varga T."/>
            <person name="Slot J."/>
            <person name="Riley R."/>
            <person name="Boka B."/>
            <person name="Rigling D."/>
            <person name="Barry K."/>
            <person name="Lee J."/>
            <person name="Mihaltcheva S."/>
            <person name="LaButti K."/>
            <person name="Lipzen A."/>
            <person name="Waldron R."/>
            <person name="Moloney N.M."/>
            <person name="Sperisen C."/>
            <person name="Kredics L."/>
            <person name="Vagvoelgyi C."/>
            <person name="Patrignani A."/>
            <person name="Fitzpatrick D."/>
            <person name="Nagy I."/>
            <person name="Doyle S."/>
            <person name="Anderson J.B."/>
            <person name="Grigoriev I.V."/>
            <person name="Gueldener U."/>
            <person name="Muensterkoetter M."/>
            <person name="Nagy L.G."/>
        </authorList>
    </citation>
    <scope>NUCLEOTIDE SEQUENCE [LARGE SCALE GENOMIC DNA]</scope>
    <source>
        <strain evidence="3">Ar21-2</strain>
    </source>
</reference>
<accession>A0A2H3EF55</accession>
<proteinExistence type="predicted"/>
<name>A0A2H3EF55_ARMGA</name>
<evidence type="ECO:0000256" key="1">
    <source>
        <dbReference type="SAM" id="Coils"/>
    </source>
</evidence>
<evidence type="ECO:0000313" key="3">
    <source>
        <dbReference type="Proteomes" id="UP000217790"/>
    </source>
</evidence>
<dbReference type="STRING" id="47427.A0A2H3EF55"/>